<dbReference type="AlphaFoldDB" id="A0A3P7JQL7"/>
<reference evidence="1 2" key="1">
    <citation type="submission" date="2018-11" db="EMBL/GenBank/DDBJ databases">
        <authorList>
            <consortium name="Pathogen Informatics"/>
        </authorList>
    </citation>
    <scope>NUCLEOTIDE SEQUENCE [LARGE SCALE GENOMIC DNA]</scope>
</reference>
<proteinExistence type="predicted"/>
<accession>A0A3P7JQL7</accession>
<protein>
    <submittedName>
        <fullName evidence="1">Uncharacterized protein</fullName>
    </submittedName>
</protein>
<evidence type="ECO:0000313" key="1">
    <source>
        <dbReference type="EMBL" id="VDM82259.1"/>
    </source>
</evidence>
<dbReference type="EMBL" id="UYYB01116741">
    <property type="protein sequence ID" value="VDM82259.1"/>
    <property type="molecule type" value="Genomic_DNA"/>
</dbReference>
<organism evidence="1 2">
    <name type="scientific">Strongylus vulgaris</name>
    <name type="common">Blood worm</name>
    <dbReference type="NCBI Taxonomy" id="40348"/>
    <lineage>
        <taxon>Eukaryota</taxon>
        <taxon>Metazoa</taxon>
        <taxon>Ecdysozoa</taxon>
        <taxon>Nematoda</taxon>
        <taxon>Chromadorea</taxon>
        <taxon>Rhabditida</taxon>
        <taxon>Rhabditina</taxon>
        <taxon>Rhabditomorpha</taxon>
        <taxon>Strongyloidea</taxon>
        <taxon>Strongylidae</taxon>
        <taxon>Strongylus</taxon>
    </lineage>
</organism>
<dbReference type="Proteomes" id="UP000270094">
    <property type="component" value="Unassembled WGS sequence"/>
</dbReference>
<sequence>MEIVSCSAPTTPRQFPPTPIVTPFSKLQGASTTIYIALQKTKYRKTDMRQLGDGTLIIRGEKVPSRNVGSVGFVVHPSVVHLVDSHEILSPRLAILRLLHL</sequence>
<evidence type="ECO:0000313" key="2">
    <source>
        <dbReference type="Proteomes" id="UP000270094"/>
    </source>
</evidence>
<gene>
    <name evidence="1" type="ORF">SVUK_LOCUS17257</name>
</gene>
<dbReference type="OrthoDB" id="5854880at2759"/>
<name>A0A3P7JQL7_STRVU</name>
<keyword evidence="2" id="KW-1185">Reference proteome</keyword>